<keyword evidence="2" id="KW-1185">Reference proteome</keyword>
<protein>
    <submittedName>
        <fullName evidence="1">Uncharacterized protein</fullName>
    </submittedName>
</protein>
<evidence type="ECO:0000313" key="1">
    <source>
        <dbReference type="EMBL" id="SMO75013.1"/>
    </source>
</evidence>
<proteinExistence type="predicted"/>
<dbReference type="OrthoDB" id="1524575at2"/>
<name>A0A521DTC7_9BACT</name>
<reference evidence="1 2" key="1">
    <citation type="submission" date="2017-05" db="EMBL/GenBank/DDBJ databases">
        <authorList>
            <person name="Varghese N."/>
            <person name="Submissions S."/>
        </authorList>
    </citation>
    <scope>NUCLEOTIDE SEQUENCE [LARGE SCALE GENOMIC DNA]</scope>
    <source>
        <strain evidence="1 2">DSM 21194</strain>
    </source>
</reference>
<dbReference type="RefSeq" id="WP_142715036.1">
    <property type="nucleotide sequence ID" value="NZ_FXTH01000011.1"/>
</dbReference>
<gene>
    <name evidence="1" type="ORF">SAMN06265218_111132</name>
</gene>
<accession>A0A521DTC7</accession>
<dbReference type="AlphaFoldDB" id="A0A521DTC7"/>
<organism evidence="1 2">
    <name type="scientific">Fodinibius sediminis</name>
    <dbReference type="NCBI Taxonomy" id="1214077"/>
    <lineage>
        <taxon>Bacteria</taxon>
        <taxon>Pseudomonadati</taxon>
        <taxon>Balneolota</taxon>
        <taxon>Balneolia</taxon>
        <taxon>Balneolales</taxon>
        <taxon>Balneolaceae</taxon>
        <taxon>Fodinibius</taxon>
    </lineage>
</organism>
<dbReference type="Proteomes" id="UP000317593">
    <property type="component" value="Unassembled WGS sequence"/>
</dbReference>
<sequence>MAVLLSWGTLAMTGCSKSDDQQQFEQEAHRLPENITRTDAAGHIENEVTDPDDWRISPMYQGHISLGSLGEFQPPFPNPVDLNSSLNIQIYQRSPDRFNALHIQKIDSLGNTGSVHYFDSNTINSTFNDLSISGDLIAGGQGSSASGLYRILLYDGRNNLITYGDIRVR</sequence>
<dbReference type="EMBL" id="FXTH01000011">
    <property type="protein sequence ID" value="SMO75013.1"/>
    <property type="molecule type" value="Genomic_DNA"/>
</dbReference>
<evidence type="ECO:0000313" key="2">
    <source>
        <dbReference type="Proteomes" id="UP000317593"/>
    </source>
</evidence>